<evidence type="ECO:0000259" key="1">
    <source>
        <dbReference type="Pfam" id="PF13358"/>
    </source>
</evidence>
<organism evidence="2 3">
    <name type="scientific">Pseudomonas anguilliseptica</name>
    <dbReference type="NCBI Taxonomy" id="53406"/>
    <lineage>
        <taxon>Bacteria</taxon>
        <taxon>Pseudomonadati</taxon>
        <taxon>Pseudomonadota</taxon>
        <taxon>Gammaproteobacteria</taxon>
        <taxon>Pseudomonadales</taxon>
        <taxon>Pseudomonadaceae</taxon>
        <taxon>Pseudomonas</taxon>
    </lineage>
</organism>
<dbReference type="SUPFAM" id="SSF53098">
    <property type="entry name" value="Ribonuclease H-like"/>
    <property type="match status" value="1"/>
</dbReference>
<dbReference type="InterPro" id="IPR036397">
    <property type="entry name" value="RNaseH_sf"/>
</dbReference>
<dbReference type="GO" id="GO:0003676">
    <property type="term" value="F:nucleic acid binding"/>
    <property type="evidence" value="ECO:0007669"/>
    <property type="project" value="InterPro"/>
</dbReference>
<evidence type="ECO:0000313" key="2">
    <source>
        <dbReference type="EMBL" id="SEC26730.1"/>
    </source>
</evidence>
<accession>A0A1H4R488</accession>
<dbReference type="PANTHER" id="PTHR30347">
    <property type="entry name" value="POTASSIUM CHANNEL RELATED"/>
    <property type="match status" value="1"/>
</dbReference>
<dbReference type="Pfam" id="PF13358">
    <property type="entry name" value="DDE_3"/>
    <property type="match status" value="1"/>
</dbReference>
<dbReference type="InterPro" id="IPR012337">
    <property type="entry name" value="RNaseH-like_sf"/>
</dbReference>
<dbReference type="OrthoDB" id="165456at2"/>
<dbReference type="EMBL" id="FNSC01000001">
    <property type="protein sequence ID" value="SEC26730.1"/>
    <property type="molecule type" value="Genomic_DNA"/>
</dbReference>
<dbReference type="Pfam" id="PF13565">
    <property type="entry name" value="HTH_32"/>
    <property type="match status" value="1"/>
</dbReference>
<dbReference type="InterPro" id="IPR009057">
    <property type="entry name" value="Homeodomain-like_sf"/>
</dbReference>
<dbReference type="InterPro" id="IPR052702">
    <property type="entry name" value="MscS-like_channel"/>
</dbReference>
<protein>
    <submittedName>
        <fullName evidence="2">Winged helix-turn helix</fullName>
    </submittedName>
</protein>
<feature type="domain" description="Tc1-like transposase DDE" evidence="1">
    <location>
        <begin position="174"/>
        <end position="318"/>
    </location>
</feature>
<dbReference type="Gene3D" id="3.30.420.10">
    <property type="entry name" value="Ribonuclease H-like superfamily/Ribonuclease H"/>
    <property type="match status" value="1"/>
</dbReference>
<dbReference type="InterPro" id="IPR038717">
    <property type="entry name" value="Tc1-like_DDE_dom"/>
</dbReference>
<dbReference type="Proteomes" id="UP000242849">
    <property type="component" value="Unassembled WGS sequence"/>
</dbReference>
<proteinExistence type="predicted"/>
<dbReference type="PANTHER" id="PTHR30347:SF1">
    <property type="entry name" value="MECHANOSENSITIVE CHANNEL MSCK"/>
    <property type="match status" value="1"/>
</dbReference>
<evidence type="ECO:0000313" key="3">
    <source>
        <dbReference type="Proteomes" id="UP000242849"/>
    </source>
</evidence>
<dbReference type="SUPFAM" id="SSF46689">
    <property type="entry name" value="Homeodomain-like"/>
    <property type="match status" value="1"/>
</dbReference>
<dbReference type="NCBIfam" id="NF033545">
    <property type="entry name" value="transpos_IS630"/>
    <property type="match status" value="1"/>
</dbReference>
<dbReference type="AlphaFoldDB" id="A0A1H4R488"/>
<sequence length="363" mass="41402">MARPAAPFFLSPSDADMLQGWLRMGSLPQSIGQRARILLLLANGLTPKEISEQLQVSAPVVFKWRKRYQETGLEGLSDLRRSGAPRKLNEAKIKEILTLTTQRVPREATHWSLRLMAKYAGVSIWQVAQVWAAADLKPHRLKTFKISNDPHFADKVVDVVGLYLNPPDNALVLSVDEKTQIQALDRTQPMLPLKPGQIERRTHDYKRHGTASLYAAFDILTGKVIGRITQRHRAKEFLEFLRQIDRSTPAELDLHVILDNSSTHKIAAVREWLEKHPRFKLHFTPTSASWLNAVEGWFAQLERRALYRDAFSSVADLRAAIRRFIEAHNEHSAKPFRWSKTAESIISSVHRAKLAVIRNELLD</sequence>
<name>A0A1H4R488_PSEAG</name>
<dbReference type="InterPro" id="IPR047655">
    <property type="entry name" value="Transpos_IS630-like"/>
</dbReference>
<dbReference type="Gene3D" id="1.10.10.10">
    <property type="entry name" value="Winged helix-like DNA-binding domain superfamily/Winged helix DNA-binding domain"/>
    <property type="match status" value="1"/>
</dbReference>
<keyword evidence="3" id="KW-1185">Reference proteome</keyword>
<dbReference type="RefSeq" id="WP_090376451.1">
    <property type="nucleotide sequence ID" value="NZ_FNSC01000001.1"/>
</dbReference>
<gene>
    <name evidence="2" type="ORF">SAMN05421553_0589</name>
</gene>
<dbReference type="InterPro" id="IPR036388">
    <property type="entry name" value="WH-like_DNA-bd_sf"/>
</dbReference>
<reference evidence="3" key="1">
    <citation type="submission" date="2016-10" db="EMBL/GenBank/DDBJ databases">
        <authorList>
            <person name="Varghese N."/>
            <person name="Submissions S."/>
        </authorList>
    </citation>
    <scope>NUCLEOTIDE SEQUENCE [LARGE SCALE GENOMIC DNA]</scope>
    <source>
        <strain evidence="3">DSM 12111</strain>
    </source>
</reference>